<dbReference type="InterPro" id="IPR007421">
    <property type="entry name" value="Schlafen_AlbA_2_dom"/>
</dbReference>
<proteinExistence type="predicted"/>
<evidence type="ECO:0000313" key="3">
    <source>
        <dbReference type="Proteomes" id="UP000501128"/>
    </source>
</evidence>
<dbReference type="AlphaFoldDB" id="A0A7L5DYK1"/>
<evidence type="ECO:0000313" key="2">
    <source>
        <dbReference type="EMBL" id="QJD81678.1"/>
    </source>
</evidence>
<dbReference type="Gene3D" id="3.30.950.30">
    <property type="entry name" value="Schlafen, AAA domain"/>
    <property type="match status" value="1"/>
</dbReference>
<keyword evidence="3" id="KW-1185">Reference proteome</keyword>
<feature type="domain" description="Schlafen AlbA-2" evidence="1">
    <location>
        <begin position="20"/>
        <end position="149"/>
    </location>
</feature>
<dbReference type="Pfam" id="PF04326">
    <property type="entry name" value="SLFN_AlbA_2"/>
    <property type="match status" value="1"/>
</dbReference>
<dbReference type="GO" id="GO:0005524">
    <property type="term" value="F:ATP binding"/>
    <property type="evidence" value="ECO:0007669"/>
    <property type="project" value="UniProtKB-KW"/>
</dbReference>
<reference evidence="2 3" key="1">
    <citation type="submission" date="2020-04" db="EMBL/GenBank/DDBJ databases">
        <title>Genome sequencing of novel species.</title>
        <authorList>
            <person name="Heo J."/>
            <person name="Kim S.-J."/>
            <person name="Kim J.-S."/>
            <person name="Hong S.-B."/>
            <person name="Kwon S.-W."/>
        </authorList>
    </citation>
    <scope>NUCLEOTIDE SEQUENCE [LARGE SCALE GENOMIC DNA]</scope>
    <source>
        <strain evidence="2 3">CJU-R4</strain>
        <plasmid evidence="2 3">unnamed1</plasmid>
    </source>
</reference>
<evidence type="ECO:0000259" key="1">
    <source>
        <dbReference type="Pfam" id="PF04326"/>
    </source>
</evidence>
<protein>
    <submittedName>
        <fullName evidence="2">ATP-binding protein</fullName>
    </submittedName>
</protein>
<keyword evidence="2" id="KW-0067">ATP-binding</keyword>
<dbReference type="KEGG" id="srho:HH216_24580"/>
<keyword evidence="2" id="KW-0614">Plasmid</keyword>
<sequence length="168" mass="19028">MLTDITLIDLVRFFATEHEESDTVEFKSYYEKGQNNHKHKEDAVLKTICGFLNSSGGLLVWGAPEGHIPAGRQTKVFTGALSPVSKLIEKDTFISRVANAIVPLSNLVKMHRVEISTGEYVYVFDVEQSVHKPHQFDNRYWVRLDGQTSVAPHYLMVLSACVQPERKH</sequence>
<organism evidence="2 3">
    <name type="scientific">Spirosoma rhododendri</name>
    <dbReference type="NCBI Taxonomy" id="2728024"/>
    <lineage>
        <taxon>Bacteria</taxon>
        <taxon>Pseudomonadati</taxon>
        <taxon>Bacteroidota</taxon>
        <taxon>Cytophagia</taxon>
        <taxon>Cytophagales</taxon>
        <taxon>Cytophagaceae</taxon>
        <taxon>Spirosoma</taxon>
    </lineage>
</organism>
<accession>A0A7L5DYK1</accession>
<dbReference type="Proteomes" id="UP000501128">
    <property type="component" value="Plasmid unnamed1"/>
</dbReference>
<dbReference type="EMBL" id="CP051678">
    <property type="protein sequence ID" value="QJD81678.1"/>
    <property type="molecule type" value="Genomic_DNA"/>
</dbReference>
<dbReference type="InterPro" id="IPR038461">
    <property type="entry name" value="Schlafen_AlbA_2_dom_sf"/>
</dbReference>
<geneLocation type="plasmid" evidence="2 3">
    <name>unnamed1</name>
</geneLocation>
<gene>
    <name evidence="2" type="ORF">HH216_24580</name>
</gene>
<keyword evidence="2" id="KW-0547">Nucleotide-binding</keyword>
<name>A0A7L5DYK1_9BACT</name>